<evidence type="ECO:0000256" key="1">
    <source>
        <dbReference type="ARBA" id="ARBA00004141"/>
    </source>
</evidence>
<keyword evidence="4 6" id="KW-1133">Transmembrane helix</keyword>
<evidence type="ECO:0000313" key="8">
    <source>
        <dbReference type="WBParaSite" id="Csp11.Scaffold629.g10115.t1"/>
    </source>
</evidence>
<organism evidence="7 8">
    <name type="scientific">Caenorhabditis tropicalis</name>
    <dbReference type="NCBI Taxonomy" id="1561998"/>
    <lineage>
        <taxon>Eukaryota</taxon>
        <taxon>Metazoa</taxon>
        <taxon>Ecdysozoa</taxon>
        <taxon>Nematoda</taxon>
        <taxon>Chromadorea</taxon>
        <taxon>Rhabditida</taxon>
        <taxon>Rhabditina</taxon>
        <taxon>Rhabditomorpha</taxon>
        <taxon>Rhabditoidea</taxon>
        <taxon>Rhabditidae</taxon>
        <taxon>Peloderinae</taxon>
        <taxon>Caenorhabditis</taxon>
    </lineage>
</organism>
<evidence type="ECO:0000256" key="3">
    <source>
        <dbReference type="ARBA" id="ARBA00022692"/>
    </source>
</evidence>
<evidence type="ECO:0000256" key="4">
    <source>
        <dbReference type="ARBA" id="ARBA00022989"/>
    </source>
</evidence>
<comment type="subcellular location">
    <subcellularLocation>
        <location evidence="1">Membrane</location>
        <topology evidence="1">Multi-pass membrane protein</topology>
    </subcellularLocation>
</comment>
<dbReference type="WBParaSite" id="Csp11.Scaffold629.g10115.t1">
    <property type="protein sequence ID" value="Csp11.Scaffold629.g10115.t1"/>
    <property type="gene ID" value="Csp11.Scaffold629.g10115"/>
</dbReference>
<keyword evidence="3 6" id="KW-0812">Transmembrane</keyword>
<evidence type="ECO:0000256" key="5">
    <source>
        <dbReference type="ARBA" id="ARBA00023136"/>
    </source>
</evidence>
<keyword evidence="5 6" id="KW-0472">Membrane</keyword>
<dbReference type="Proteomes" id="UP000095282">
    <property type="component" value="Unplaced"/>
</dbReference>
<sequence length="99" mass="11774">MENMSAVRQQLYKSFVMGLTVQCALPYIFYIPIYTLYYYCLLTGKEVLFLEFFLTLVPALPAMVDPLISMYFVTPFRKKLMRWVTKEREETRTTNAFTK</sequence>
<feature type="transmembrane region" description="Helical" evidence="6">
    <location>
        <begin position="53"/>
        <end position="73"/>
    </location>
</feature>
<dbReference type="PANTHER" id="PTHR22945:SF11">
    <property type="entry name" value="SERPENTINE RECEPTOR, CLASS D (DELTA)"/>
    <property type="match status" value="1"/>
</dbReference>
<accession>A0A1I7TN84</accession>
<dbReference type="GO" id="GO:0016020">
    <property type="term" value="C:membrane"/>
    <property type="evidence" value="ECO:0007669"/>
    <property type="project" value="UniProtKB-SubCell"/>
</dbReference>
<dbReference type="STRING" id="1561998.A0A1I7TN84"/>
<evidence type="ECO:0000313" key="7">
    <source>
        <dbReference type="Proteomes" id="UP000095282"/>
    </source>
</evidence>
<name>A0A1I7TN84_9PELO</name>
<comment type="similarity">
    <text evidence="2">Belongs to the nematode receptor-like protein srd family.</text>
</comment>
<dbReference type="PANTHER" id="PTHR22945">
    <property type="entry name" value="SERPENTINE RECEPTOR, CLASS D DELTA"/>
    <property type="match status" value="1"/>
</dbReference>
<dbReference type="SUPFAM" id="SSF81321">
    <property type="entry name" value="Family A G protein-coupled receptor-like"/>
    <property type="match status" value="1"/>
</dbReference>
<keyword evidence="7" id="KW-1185">Reference proteome</keyword>
<proteinExistence type="inferred from homology"/>
<evidence type="ECO:0000256" key="2">
    <source>
        <dbReference type="ARBA" id="ARBA00009166"/>
    </source>
</evidence>
<dbReference type="Pfam" id="PF10317">
    <property type="entry name" value="7TM_GPCR_Srd"/>
    <property type="match status" value="1"/>
</dbReference>
<feature type="transmembrane region" description="Helical" evidence="6">
    <location>
        <begin position="12"/>
        <end position="33"/>
    </location>
</feature>
<protein>
    <submittedName>
        <fullName evidence="8">G_PROTEIN_RECEP_F1_2 domain-containing protein</fullName>
    </submittedName>
</protein>
<dbReference type="AlphaFoldDB" id="A0A1I7TN84"/>
<dbReference type="InterPro" id="IPR019421">
    <property type="entry name" value="7TM_GPCR_serpentine_rcpt_Srd"/>
</dbReference>
<reference evidence="8" key="1">
    <citation type="submission" date="2016-11" db="UniProtKB">
        <authorList>
            <consortium name="WormBaseParasite"/>
        </authorList>
    </citation>
    <scope>IDENTIFICATION</scope>
</reference>
<dbReference type="eggNOG" id="ENOG502THB0">
    <property type="taxonomic scope" value="Eukaryota"/>
</dbReference>
<dbReference type="InterPro" id="IPR050920">
    <property type="entry name" value="Nematode_rcpt-like_delta"/>
</dbReference>
<evidence type="ECO:0000256" key="6">
    <source>
        <dbReference type="SAM" id="Phobius"/>
    </source>
</evidence>